<keyword evidence="2" id="KW-1185">Reference proteome</keyword>
<dbReference type="AlphaFoldDB" id="A0A8X6LM25"/>
<accession>A0A8X6LM25</accession>
<reference evidence="1" key="1">
    <citation type="submission" date="2020-07" db="EMBL/GenBank/DDBJ databases">
        <title>Multicomponent nature underlies the extraordinary mechanical properties of spider dragline silk.</title>
        <authorList>
            <person name="Kono N."/>
            <person name="Nakamura H."/>
            <person name="Mori M."/>
            <person name="Yoshida Y."/>
            <person name="Ohtoshi R."/>
            <person name="Malay A.D."/>
            <person name="Moran D.A.P."/>
            <person name="Tomita M."/>
            <person name="Numata K."/>
            <person name="Arakawa K."/>
        </authorList>
    </citation>
    <scope>NUCLEOTIDE SEQUENCE</scope>
</reference>
<name>A0A8X6LM25_TRICU</name>
<protein>
    <submittedName>
        <fullName evidence="1">Uncharacterized protein</fullName>
    </submittedName>
</protein>
<proteinExistence type="predicted"/>
<evidence type="ECO:0000313" key="2">
    <source>
        <dbReference type="Proteomes" id="UP000887116"/>
    </source>
</evidence>
<sequence>MSSPCRRFLEGIFVGAPSCRSTRTLLSVRELRASSQEGKTPGICHAREILIALYDRNRRREAKPKAMIIRKQLIGETSIHFELVEPQRFDTIFP</sequence>
<gene>
    <name evidence="1" type="ORF">TNCT_385751</name>
</gene>
<dbReference type="EMBL" id="BMAO01017441">
    <property type="protein sequence ID" value="GFR15686.1"/>
    <property type="molecule type" value="Genomic_DNA"/>
</dbReference>
<comment type="caution">
    <text evidence="1">The sequence shown here is derived from an EMBL/GenBank/DDBJ whole genome shotgun (WGS) entry which is preliminary data.</text>
</comment>
<organism evidence="1 2">
    <name type="scientific">Trichonephila clavata</name>
    <name type="common">Joro spider</name>
    <name type="synonym">Nephila clavata</name>
    <dbReference type="NCBI Taxonomy" id="2740835"/>
    <lineage>
        <taxon>Eukaryota</taxon>
        <taxon>Metazoa</taxon>
        <taxon>Ecdysozoa</taxon>
        <taxon>Arthropoda</taxon>
        <taxon>Chelicerata</taxon>
        <taxon>Arachnida</taxon>
        <taxon>Araneae</taxon>
        <taxon>Araneomorphae</taxon>
        <taxon>Entelegynae</taxon>
        <taxon>Araneoidea</taxon>
        <taxon>Nephilidae</taxon>
        <taxon>Trichonephila</taxon>
    </lineage>
</organism>
<evidence type="ECO:0000313" key="1">
    <source>
        <dbReference type="EMBL" id="GFR15686.1"/>
    </source>
</evidence>
<dbReference type="Proteomes" id="UP000887116">
    <property type="component" value="Unassembled WGS sequence"/>
</dbReference>